<evidence type="ECO:0000313" key="4">
    <source>
        <dbReference type="Proteomes" id="UP001139353"/>
    </source>
</evidence>
<dbReference type="Gene3D" id="3.90.180.10">
    <property type="entry name" value="Medium-chain alcohol dehydrogenases, catalytic domain"/>
    <property type="match status" value="1"/>
</dbReference>
<sequence>MKAIRLNAFGAADQLELQDVPVPVAGPRQVLVRVVAAGVNPVDWKIRSGALAAQFGLQVPLTPGGDAAGVVAAVGTEVDTFEPGDAVFFFAGFPREGTYAEFVAVDAAQVARKPRTVSFAEAAAIPTPAQAAWRAVFDVANVQPGQKVLIHGGGGPLGSVAAQLARHAGARVSVTAGDASIAIARATGADEVIDYQRQDFATLVRDVDVVIDTVGGAVQEASWGVLKKGGLLVATAVPPSPERAAAAGARAEMLQTPPRGDVLAKIAELVDAGRLRVALSHEFALADAARAHQLGESGQARGKIVLHVGLPAA</sequence>
<dbReference type="PANTHER" id="PTHR44154:SF1">
    <property type="entry name" value="QUINONE OXIDOREDUCTASE"/>
    <property type="match status" value="1"/>
</dbReference>
<dbReference type="Pfam" id="PF13602">
    <property type="entry name" value="ADH_zinc_N_2"/>
    <property type="match status" value="1"/>
</dbReference>
<dbReference type="PANTHER" id="PTHR44154">
    <property type="entry name" value="QUINONE OXIDOREDUCTASE"/>
    <property type="match status" value="1"/>
</dbReference>
<dbReference type="InterPro" id="IPR013154">
    <property type="entry name" value="ADH-like_N"/>
</dbReference>
<dbReference type="InterPro" id="IPR036291">
    <property type="entry name" value="NAD(P)-bd_dom_sf"/>
</dbReference>
<protein>
    <submittedName>
        <fullName evidence="3">NADP-dependent oxidoreductase</fullName>
    </submittedName>
</protein>
<dbReference type="Gene3D" id="3.40.50.720">
    <property type="entry name" value="NAD(P)-binding Rossmann-like Domain"/>
    <property type="match status" value="1"/>
</dbReference>
<dbReference type="GO" id="GO:0016491">
    <property type="term" value="F:oxidoreductase activity"/>
    <property type="evidence" value="ECO:0007669"/>
    <property type="project" value="InterPro"/>
</dbReference>
<dbReference type="RefSeq" id="WP_275685050.1">
    <property type="nucleotide sequence ID" value="NZ_JAJLJH010000011.1"/>
</dbReference>
<feature type="domain" description="Enoyl reductase (ER)" evidence="2">
    <location>
        <begin position="10"/>
        <end position="306"/>
    </location>
</feature>
<gene>
    <name evidence="3" type="ORF">LPC04_25095</name>
</gene>
<dbReference type="SUPFAM" id="SSF51735">
    <property type="entry name" value="NAD(P)-binding Rossmann-fold domains"/>
    <property type="match status" value="1"/>
</dbReference>
<dbReference type="AlphaFoldDB" id="A0A9X1YLY6"/>
<name>A0A9X1YLY6_9BURK</name>
<evidence type="ECO:0000259" key="2">
    <source>
        <dbReference type="SMART" id="SM00829"/>
    </source>
</evidence>
<dbReference type="SUPFAM" id="SSF50129">
    <property type="entry name" value="GroES-like"/>
    <property type="match status" value="1"/>
</dbReference>
<dbReference type="EMBL" id="JAJLJH010000011">
    <property type="protein sequence ID" value="MCK9689004.1"/>
    <property type="molecule type" value="Genomic_DNA"/>
</dbReference>
<dbReference type="InterPro" id="IPR020843">
    <property type="entry name" value="ER"/>
</dbReference>
<proteinExistence type="predicted"/>
<accession>A0A9X1YLY6</accession>
<dbReference type="SMART" id="SM00829">
    <property type="entry name" value="PKS_ER"/>
    <property type="match status" value="1"/>
</dbReference>
<keyword evidence="4" id="KW-1185">Reference proteome</keyword>
<dbReference type="InterPro" id="IPR011032">
    <property type="entry name" value="GroES-like_sf"/>
</dbReference>
<dbReference type="InterPro" id="IPR051603">
    <property type="entry name" value="Zinc-ADH_QOR/CCCR"/>
</dbReference>
<evidence type="ECO:0000256" key="1">
    <source>
        <dbReference type="ARBA" id="ARBA00022857"/>
    </source>
</evidence>
<reference evidence="3" key="1">
    <citation type="submission" date="2021-11" db="EMBL/GenBank/DDBJ databases">
        <title>BS-T2-15 a new species belonging to the Comamonadaceae family isolated from the soil of a French oak forest.</title>
        <authorList>
            <person name="Mieszkin S."/>
            <person name="Alain K."/>
        </authorList>
    </citation>
    <scope>NUCLEOTIDE SEQUENCE</scope>
    <source>
        <strain evidence="3">BS-T2-15</strain>
    </source>
</reference>
<comment type="caution">
    <text evidence="3">The sequence shown here is derived from an EMBL/GenBank/DDBJ whole genome shotgun (WGS) entry which is preliminary data.</text>
</comment>
<dbReference type="CDD" id="cd05289">
    <property type="entry name" value="MDR_like_2"/>
    <property type="match status" value="1"/>
</dbReference>
<dbReference type="Pfam" id="PF08240">
    <property type="entry name" value="ADH_N"/>
    <property type="match status" value="1"/>
</dbReference>
<dbReference type="Proteomes" id="UP001139353">
    <property type="component" value="Unassembled WGS sequence"/>
</dbReference>
<evidence type="ECO:0000313" key="3">
    <source>
        <dbReference type="EMBL" id="MCK9689004.1"/>
    </source>
</evidence>
<keyword evidence="1" id="KW-0521">NADP</keyword>
<organism evidence="3 4">
    <name type="scientific">Scleromatobacter humisilvae</name>
    <dbReference type="NCBI Taxonomy" id="2897159"/>
    <lineage>
        <taxon>Bacteria</taxon>
        <taxon>Pseudomonadati</taxon>
        <taxon>Pseudomonadota</taxon>
        <taxon>Betaproteobacteria</taxon>
        <taxon>Burkholderiales</taxon>
        <taxon>Sphaerotilaceae</taxon>
        <taxon>Scleromatobacter</taxon>
    </lineage>
</organism>